<evidence type="ECO:0000313" key="4">
    <source>
        <dbReference type="Proteomes" id="UP001140091"/>
    </source>
</evidence>
<comment type="caution">
    <text evidence="3">The sequence shown here is derived from an EMBL/GenBank/DDBJ whole genome shotgun (WGS) entry which is preliminary data.</text>
</comment>
<dbReference type="OrthoDB" id="2564984at2759"/>
<dbReference type="Pfam" id="PF10164">
    <property type="entry name" value="BRI3"/>
    <property type="match status" value="1"/>
</dbReference>
<sequence length="172" mass="18508">MVSPSAPTPPPAIPMTLEQQHQTETRQGNVPSDNPPGVRLCGRTAFQLPKDPYDKVKPQIPSSLDQSEPLIPYNYGGPAYGRQPTFTPSPTVYYYNNPVNGGEDNIPATSIPPRDGMLAGRRACATDELRDPGVIGILAAIFWFPLGIGLCLIDKKVKCSRCGITIDEGVCG</sequence>
<keyword evidence="2" id="KW-0472">Membrane</keyword>
<dbReference type="EMBL" id="JANBPK010000846">
    <property type="protein sequence ID" value="KAJ2930292.1"/>
    <property type="molecule type" value="Genomic_DNA"/>
</dbReference>
<evidence type="ECO:0000256" key="1">
    <source>
        <dbReference type="SAM" id="MobiDB-lite"/>
    </source>
</evidence>
<evidence type="ECO:0000313" key="3">
    <source>
        <dbReference type="EMBL" id="KAJ2930292.1"/>
    </source>
</evidence>
<organism evidence="3 4">
    <name type="scientific">Candolleomyces eurysporus</name>
    <dbReference type="NCBI Taxonomy" id="2828524"/>
    <lineage>
        <taxon>Eukaryota</taxon>
        <taxon>Fungi</taxon>
        <taxon>Dikarya</taxon>
        <taxon>Basidiomycota</taxon>
        <taxon>Agaricomycotina</taxon>
        <taxon>Agaricomycetes</taxon>
        <taxon>Agaricomycetidae</taxon>
        <taxon>Agaricales</taxon>
        <taxon>Agaricineae</taxon>
        <taxon>Psathyrellaceae</taxon>
        <taxon>Candolleomyces</taxon>
    </lineage>
</organism>
<evidence type="ECO:0008006" key="5">
    <source>
        <dbReference type="Google" id="ProtNLM"/>
    </source>
</evidence>
<name>A0A9W8MHP7_9AGAR</name>
<dbReference type="AlphaFoldDB" id="A0A9W8MHP7"/>
<keyword evidence="2" id="KW-0812">Transmembrane</keyword>
<feature type="region of interest" description="Disordered" evidence="1">
    <location>
        <begin position="1"/>
        <end position="37"/>
    </location>
</feature>
<evidence type="ECO:0000256" key="2">
    <source>
        <dbReference type="SAM" id="Phobius"/>
    </source>
</evidence>
<gene>
    <name evidence="3" type="ORF">H1R20_g6817</name>
</gene>
<feature type="compositionally biased region" description="Polar residues" evidence="1">
    <location>
        <begin position="17"/>
        <end position="32"/>
    </location>
</feature>
<protein>
    <recommendedName>
        <fullName evidence="5">Brain protein I3</fullName>
    </recommendedName>
</protein>
<feature type="transmembrane region" description="Helical" evidence="2">
    <location>
        <begin position="133"/>
        <end position="153"/>
    </location>
</feature>
<feature type="compositionally biased region" description="Pro residues" evidence="1">
    <location>
        <begin position="1"/>
        <end position="13"/>
    </location>
</feature>
<keyword evidence="4" id="KW-1185">Reference proteome</keyword>
<proteinExistence type="predicted"/>
<dbReference type="InterPro" id="IPR019317">
    <property type="entry name" value="BRI3"/>
</dbReference>
<dbReference type="Proteomes" id="UP001140091">
    <property type="component" value="Unassembled WGS sequence"/>
</dbReference>
<reference evidence="3" key="1">
    <citation type="submission" date="2022-06" db="EMBL/GenBank/DDBJ databases">
        <title>Genome Sequence of Candolleomyces eurysporus.</title>
        <authorList>
            <person name="Buettner E."/>
        </authorList>
    </citation>
    <scope>NUCLEOTIDE SEQUENCE</scope>
    <source>
        <strain evidence="3">VTCC 930004</strain>
    </source>
</reference>
<accession>A0A9W8MHP7</accession>
<keyword evidence="2" id="KW-1133">Transmembrane helix</keyword>
<feature type="non-terminal residue" evidence="3">
    <location>
        <position position="1"/>
    </location>
</feature>